<name>A0A1D1VN10_RAMVA</name>
<dbReference type="Proteomes" id="UP000186922">
    <property type="component" value="Unassembled WGS sequence"/>
</dbReference>
<protein>
    <submittedName>
        <fullName evidence="2">Uncharacterized protein</fullName>
    </submittedName>
</protein>
<accession>A0A1D1VN10</accession>
<gene>
    <name evidence="2" type="primary">RvY_10825-1</name>
    <name evidence="2" type="synonym">RvY_10825.1</name>
    <name evidence="2" type="ORF">RvY_10825</name>
</gene>
<comment type="caution">
    <text evidence="2">The sequence shown here is derived from an EMBL/GenBank/DDBJ whole genome shotgun (WGS) entry which is preliminary data.</text>
</comment>
<feature type="compositionally biased region" description="Low complexity" evidence="1">
    <location>
        <begin position="1"/>
        <end position="22"/>
    </location>
</feature>
<evidence type="ECO:0000313" key="3">
    <source>
        <dbReference type="Proteomes" id="UP000186922"/>
    </source>
</evidence>
<reference evidence="2 3" key="1">
    <citation type="journal article" date="2016" name="Nat. Commun.">
        <title>Extremotolerant tardigrade genome and improved radiotolerance of human cultured cells by tardigrade-unique protein.</title>
        <authorList>
            <person name="Hashimoto T."/>
            <person name="Horikawa D.D."/>
            <person name="Saito Y."/>
            <person name="Kuwahara H."/>
            <person name="Kozuka-Hata H."/>
            <person name="Shin-I T."/>
            <person name="Minakuchi Y."/>
            <person name="Ohishi K."/>
            <person name="Motoyama A."/>
            <person name="Aizu T."/>
            <person name="Enomoto A."/>
            <person name="Kondo K."/>
            <person name="Tanaka S."/>
            <person name="Hara Y."/>
            <person name="Koshikawa S."/>
            <person name="Sagara H."/>
            <person name="Miura T."/>
            <person name="Yokobori S."/>
            <person name="Miyagawa K."/>
            <person name="Suzuki Y."/>
            <person name="Kubo T."/>
            <person name="Oyama M."/>
            <person name="Kohara Y."/>
            <person name="Fujiyama A."/>
            <person name="Arakawa K."/>
            <person name="Katayama T."/>
            <person name="Toyoda A."/>
            <person name="Kunieda T."/>
        </authorList>
    </citation>
    <scope>NUCLEOTIDE SEQUENCE [LARGE SCALE GENOMIC DNA]</scope>
    <source>
        <strain evidence="2 3">YOKOZUNA-1</strain>
    </source>
</reference>
<dbReference type="AlphaFoldDB" id="A0A1D1VN10"/>
<dbReference type="EMBL" id="BDGG01000005">
    <property type="protein sequence ID" value="GAU99888.1"/>
    <property type="molecule type" value="Genomic_DNA"/>
</dbReference>
<feature type="region of interest" description="Disordered" evidence="1">
    <location>
        <begin position="1"/>
        <end position="26"/>
    </location>
</feature>
<sequence>MGNGSSSTGTSSSSVSSDDSCSFPAELSATSCCGGCGGFRGAGAAAGFMKGSQRKAHSASGSRFGCHRTCACKLSHCILFCRRLCMSRGSMSAEYFL</sequence>
<organism evidence="2 3">
    <name type="scientific">Ramazzottius varieornatus</name>
    <name type="common">Water bear</name>
    <name type="synonym">Tardigrade</name>
    <dbReference type="NCBI Taxonomy" id="947166"/>
    <lineage>
        <taxon>Eukaryota</taxon>
        <taxon>Metazoa</taxon>
        <taxon>Ecdysozoa</taxon>
        <taxon>Tardigrada</taxon>
        <taxon>Eutardigrada</taxon>
        <taxon>Parachela</taxon>
        <taxon>Hypsibioidea</taxon>
        <taxon>Ramazzottiidae</taxon>
        <taxon>Ramazzottius</taxon>
    </lineage>
</organism>
<evidence type="ECO:0000313" key="2">
    <source>
        <dbReference type="EMBL" id="GAU99888.1"/>
    </source>
</evidence>
<evidence type="ECO:0000256" key="1">
    <source>
        <dbReference type="SAM" id="MobiDB-lite"/>
    </source>
</evidence>
<keyword evidence="3" id="KW-1185">Reference proteome</keyword>
<proteinExistence type="predicted"/>